<dbReference type="InterPro" id="IPR016162">
    <property type="entry name" value="Ald_DH_N"/>
</dbReference>
<reference evidence="2 3" key="1">
    <citation type="journal article" date="2014" name="Nat. Genet.">
        <title>Genome sequence of the hot pepper provides insights into the evolution of pungency in Capsicum species.</title>
        <authorList>
            <person name="Kim S."/>
            <person name="Park M."/>
            <person name="Yeom S.I."/>
            <person name="Kim Y.M."/>
            <person name="Lee J.M."/>
            <person name="Lee H.A."/>
            <person name="Seo E."/>
            <person name="Choi J."/>
            <person name="Cheong K."/>
            <person name="Kim K.T."/>
            <person name="Jung K."/>
            <person name="Lee G.W."/>
            <person name="Oh S.K."/>
            <person name="Bae C."/>
            <person name="Kim S.B."/>
            <person name="Lee H.Y."/>
            <person name="Kim S.Y."/>
            <person name="Kim M.S."/>
            <person name="Kang B.C."/>
            <person name="Jo Y.D."/>
            <person name="Yang H.B."/>
            <person name="Jeong H.J."/>
            <person name="Kang W.H."/>
            <person name="Kwon J.K."/>
            <person name="Shin C."/>
            <person name="Lim J.Y."/>
            <person name="Park J.H."/>
            <person name="Huh J.H."/>
            <person name="Kim J.S."/>
            <person name="Kim B.D."/>
            <person name="Cohen O."/>
            <person name="Paran I."/>
            <person name="Suh M.C."/>
            <person name="Lee S.B."/>
            <person name="Kim Y.K."/>
            <person name="Shin Y."/>
            <person name="Noh S.J."/>
            <person name="Park J."/>
            <person name="Seo Y.S."/>
            <person name="Kwon S.Y."/>
            <person name="Kim H.A."/>
            <person name="Park J.M."/>
            <person name="Kim H.J."/>
            <person name="Choi S.B."/>
            <person name="Bosland P.W."/>
            <person name="Reeves G."/>
            <person name="Jo S.H."/>
            <person name="Lee B.W."/>
            <person name="Cho H.T."/>
            <person name="Choi H.S."/>
            <person name="Lee M.S."/>
            <person name="Yu Y."/>
            <person name="Do Choi Y."/>
            <person name="Park B.S."/>
            <person name="van Deynze A."/>
            <person name="Ashrafi H."/>
            <person name="Hill T."/>
            <person name="Kim W.T."/>
            <person name="Pai H.S."/>
            <person name="Ahn H.K."/>
            <person name="Yeam I."/>
            <person name="Giovannoni J.J."/>
            <person name="Rose J.K."/>
            <person name="Sorensen I."/>
            <person name="Lee S.J."/>
            <person name="Kim R.W."/>
            <person name="Choi I.Y."/>
            <person name="Choi B.S."/>
            <person name="Lim J.S."/>
            <person name="Lee Y.H."/>
            <person name="Choi D."/>
        </authorList>
    </citation>
    <scope>NUCLEOTIDE SEQUENCE [LARGE SCALE GENOMIC DNA]</scope>
    <source>
        <strain evidence="3">cv. CM334</strain>
    </source>
</reference>
<evidence type="ECO:0000259" key="1">
    <source>
        <dbReference type="Pfam" id="PF00171"/>
    </source>
</evidence>
<dbReference type="Pfam" id="PF00171">
    <property type="entry name" value="Aldedh"/>
    <property type="match status" value="1"/>
</dbReference>
<name>A0A2G2ZYD9_CAPAN</name>
<dbReference type="SUPFAM" id="SSF53720">
    <property type="entry name" value="ALDH-like"/>
    <property type="match status" value="1"/>
</dbReference>
<dbReference type="PANTHER" id="PTHR11699">
    <property type="entry name" value="ALDEHYDE DEHYDROGENASE-RELATED"/>
    <property type="match status" value="1"/>
</dbReference>
<comment type="caution">
    <text evidence="2">The sequence shown here is derived from an EMBL/GenBank/DDBJ whole genome shotgun (WGS) entry which is preliminary data.</text>
</comment>
<dbReference type="InterPro" id="IPR016163">
    <property type="entry name" value="Ald_DH_C"/>
</dbReference>
<dbReference type="Gene3D" id="3.40.309.10">
    <property type="entry name" value="Aldehyde Dehydrogenase, Chain A, domain 2"/>
    <property type="match status" value="1"/>
</dbReference>
<accession>A0A2G2ZYD9</accession>
<dbReference type="Gramene" id="PHT86976">
    <property type="protein sequence ID" value="PHT86976"/>
    <property type="gene ID" value="T459_09082"/>
</dbReference>
<organism evidence="2 3">
    <name type="scientific">Capsicum annuum</name>
    <name type="common">Capsicum pepper</name>
    <dbReference type="NCBI Taxonomy" id="4072"/>
    <lineage>
        <taxon>Eukaryota</taxon>
        <taxon>Viridiplantae</taxon>
        <taxon>Streptophyta</taxon>
        <taxon>Embryophyta</taxon>
        <taxon>Tracheophyta</taxon>
        <taxon>Spermatophyta</taxon>
        <taxon>Magnoliopsida</taxon>
        <taxon>eudicotyledons</taxon>
        <taxon>Gunneridae</taxon>
        <taxon>Pentapetalae</taxon>
        <taxon>asterids</taxon>
        <taxon>lamiids</taxon>
        <taxon>Solanales</taxon>
        <taxon>Solanaceae</taxon>
        <taxon>Solanoideae</taxon>
        <taxon>Capsiceae</taxon>
        <taxon>Capsicum</taxon>
    </lineage>
</organism>
<gene>
    <name evidence="2" type="ORF">T459_09082</name>
</gene>
<dbReference type="InterPro" id="IPR016161">
    <property type="entry name" value="Ald_DH/histidinol_DH"/>
</dbReference>
<dbReference type="AlphaFoldDB" id="A0A2G2ZYD9"/>
<dbReference type="EMBL" id="AYRZ02000003">
    <property type="protein sequence ID" value="PHT86976.1"/>
    <property type="molecule type" value="Genomic_DNA"/>
</dbReference>
<reference evidence="2 3" key="2">
    <citation type="journal article" date="2017" name="Genome Biol.">
        <title>New reference genome sequences of hot pepper reveal the massive evolution of plant disease-resistance genes by retroduplication.</title>
        <authorList>
            <person name="Kim S."/>
            <person name="Park J."/>
            <person name="Yeom S.I."/>
            <person name="Kim Y.M."/>
            <person name="Seo E."/>
            <person name="Kim K.T."/>
            <person name="Kim M.S."/>
            <person name="Lee J.M."/>
            <person name="Cheong K."/>
            <person name="Shin H.S."/>
            <person name="Kim S.B."/>
            <person name="Han K."/>
            <person name="Lee J."/>
            <person name="Park M."/>
            <person name="Lee H.A."/>
            <person name="Lee H.Y."/>
            <person name="Lee Y."/>
            <person name="Oh S."/>
            <person name="Lee J.H."/>
            <person name="Choi E."/>
            <person name="Choi E."/>
            <person name="Lee S.E."/>
            <person name="Jeon J."/>
            <person name="Kim H."/>
            <person name="Choi G."/>
            <person name="Song H."/>
            <person name="Lee J."/>
            <person name="Lee S.C."/>
            <person name="Kwon J.K."/>
            <person name="Lee H.Y."/>
            <person name="Koo N."/>
            <person name="Hong Y."/>
            <person name="Kim R.W."/>
            <person name="Kang W.H."/>
            <person name="Huh J.H."/>
            <person name="Kang B.C."/>
            <person name="Yang T.J."/>
            <person name="Lee Y.H."/>
            <person name="Bennetzen J.L."/>
            <person name="Choi D."/>
        </authorList>
    </citation>
    <scope>NUCLEOTIDE SEQUENCE [LARGE SCALE GENOMIC DNA]</scope>
    <source>
        <strain evidence="3">cv. CM334</strain>
    </source>
</reference>
<sequence length="107" mass="11399">MVVKPAKQTPLSALYYAYLAKQTAISDGVINVVKGFGHTTGAELSSYMDVDKISFTGSTEVGRLIMQAGATSNLKSVSLKLEGKLPFIVFDNVDVDKVAPLAFDGKI</sequence>
<protein>
    <recommendedName>
        <fullName evidence="1">Aldehyde dehydrogenase domain-containing protein</fullName>
    </recommendedName>
</protein>
<dbReference type="GO" id="GO:0016620">
    <property type="term" value="F:oxidoreductase activity, acting on the aldehyde or oxo group of donors, NAD or NADP as acceptor"/>
    <property type="evidence" value="ECO:0007669"/>
    <property type="project" value="InterPro"/>
</dbReference>
<evidence type="ECO:0000313" key="2">
    <source>
        <dbReference type="EMBL" id="PHT86976.1"/>
    </source>
</evidence>
<feature type="domain" description="Aldehyde dehydrogenase" evidence="1">
    <location>
        <begin position="1"/>
        <end position="105"/>
    </location>
</feature>
<proteinExistence type="predicted"/>
<keyword evidence="3" id="KW-1185">Reference proteome</keyword>
<dbReference type="InterPro" id="IPR015590">
    <property type="entry name" value="Aldehyde_DH_dom"/>
</dbReference>
<evidence type="ECO:0000313" key="3">
    <source>
        <dbReference type="Proteomes" id="UP000222542"/>
    </source>
</evidence>
<dbReference type="STRING" id="4072.A0A2G2ZYD9"/>
<dbReference type="Proteomes" id="UP000222542">
    <property type="component" value="Unassembled WGS sequence"/>
</dbReference>
<dbReference type="Gene3D" id="3.40.605.10">
    <property type="entry name" value="Aldehyde Dehydrogenase, Chain A, domain 1"/>
    <property type="match status" value="1"/>
</dbReference>